<protein>
    <submittedName>
        <fullName evidence="1">Uncharacterized protein</fullName>
    </submittedName>
</protein>
<accession>A0A837J7M8</accession>
<sequence length="116" mass="13207">MKVLNGFGKKYFSLSSIQAYSAAITLHNIAVSCKNHLQIKLQLSSSEDEEETVSKGLEQSLLSCFTIKTKPCHCDCLFKRKTALAVRLFRYIPRCPFYCTFFAFRRTGVHPPLHSL</sequence>
<dbReference type="AlphaFoldDB" id="A0A837J7M8"/>
<reference evidence="1 2" key="1">
    <citation type="submission" date="2014-01" db="EMBL/GenBank/DDBJ databases">
        <title>Development of a Comparative Genomic Fingerprinting Assay for High Resolution Genotyping of Arcobacter butzleri.</title>
        <authorList>
            <person name="Webb A.L."/>
            <person name="Inglis G.D."/>
            <person name="Kruczkiewicz P."/>
            <person name="Selinger L.B."/>
            <person name="Taboada E.N."/>
        </authorList>
    </citation>
    <scope>NUCLEOTIDE SEQUENCE [LARGE SCALE GENOMIC DNA]</scope>
    <source>
        <strain evidence="1 2">L351</strain>
    </source>
</reference>
<proteinExistence type="predicted"/>
<dbReference type="Proteomes" id="UP000035526">
    <property type="component" value="Unassembled WGS sequence"/>
</dbReference>
<dbReference type="EMBL" id="JAIS01000026">
    <property type="protein sequence ID" value="KLE02425.1"/>
    <property type="molecule type" value="Genomic_DNA"/>
</dbReference>
<comment type="caution">
    <text evidence="1">The sequence shown here is derived from an EMBL/GenBank/DDBJ whole genome shotgun (WGS) entry which is preliminary data.</text>
</comment>
<evidence type="ECO:0000313" key="1">
    <source>
        <dbReference type="EMBL" id="KLE02425.1"/>
    </source>
</evidence>
<name>A0A837J7M8_9BACT</name>
<organism evidence="1 2">
    <name type="scientific">Aliarcobacter butzleri L351</name>
    <dbReference type="NCBI Taxonomy" id="1447259"/>
    <lineage>
        <taxon>Bacteria</taxon>
        <taxon>Pseudomonadati</taxon>
        <taxon>Campylobacterota</taxon>
        <taxon>Epsilonproteobacteria</taxon>
        <taxon>Campylobacterales</taxon>
        <taxon>Arcobacteraceae</taxon>
        <taxon>Aliarcobacter</taxon>
    </lineage>
</organism>
<evidence type="ECO:0000313" key="2">
    <source>
        <dbReference type="Proteomes" id="UP000035526"/>
    </source>
</evidence>
<dbReference type="PROSITE" id="PS51257">
    <property type="entry name" value="PROKAR_LIPOPROTEIN"/>
    <property type="match status" value="1"/>
</dbReference>
<gene>
    <name evidence="1" type="ORF">AF76_02105</name>
</gene>